<evidence type="ECO:0000256" key="6">
    <source>
        <dbReference type="ARBA" id="ARBA00032446"/>
    </source>
</evidence>
<sequence length="227" mass="24270">MSKILALDTSTDACSVALWQDGEVVEDFRVVPRKHIQLLLPMADALLSEAGLSARDLDAVAFGRGPGSFTGIRIATGIAQGLAFAADIPVLPVSTLAAMALEQGRLLGAERVIAALDARMDEIYWCAYRLENGLPEAMLDEQVCAASELRLMEDARWQGVGPGFNYLADMSAAVQAAITAPVLEVYPRASAMLPIAARDLACGRGLAPEDGLPVYIREGGWKKKEQQ</sequence>
<dbReference type="GO" id="GO:0002949">
    <property type="term" value="P:tRNA threonylcarbamoyladenosine modification"/>
    <property type="evidence" value="ECO:0007669"/>
    <property type="project" value="InterPro"/>
</dbReference>
<dbReference type="InterPro" id="IPR022496">
    <property type="entry name" value="T6A_TsaB"/>
</dbReference>
<dbReference type="GO" id="GO:0005829">
    <property type="term" value="C:cytosol"/>
    <property type="evidence" value="ECO:0007669"/>
    <property type="project" value="TreeGrafter"/>
</dbReference>
<evidence type="ECO:0000256" key="1">
    <source>
        <dbReference type="ARBA" id="ARBA00004496"/>
    </source>
</evidence>
<dbReference type="GO" id="GO:0016740">
    <property type="term" value="F:transferase activity"/>
    <property type="evidence" value="ECO:0007669"/>
    <property type="project" value="UniProtKB-KW"/>
</dbReference>
<keyword evidence="5" id="KW-0819">tRNA processing</keyword>
<evidence type="ECO:0000256" key="5">
    <source>
        <dbReference type="ARBA" id="ARBA00022694"/>
    </source>
</evidence>
<dbReference type="RefSeq" id="WP_067379260.1">
    <property type="nucleotide sequence ID" value="NZ_CP015839.1"/>
</dbReference>
<dbReference type="KEGG" id="mars:A8C75_05570"/>
<evidence type="ECO:0000256" key="4">
    <source>
        <dbReference type="ARBA" id="ARBA00022490"/>
    </source>
</evidence>
<dbReference type="Pfam" id="PF00814">
    <property type="entry name" value="TsaD"/>
    <property type="match status" value="1"/>
</dbReference>
<dbReference type="PANTHER" id="PTHR11735:SF11">
    <property type="entry name" value="TRNA THREONYLCARBAMOYLADENOSINE BIOSYNTHESIS PROTEIN TSAB"/>
    <property type="match status" value="1"/>
</dbReference>
<dbReference type="PANTHER" id="PTHR11735">
    <property type="entry name" value="TRNA N6-ADENOSINE THREONYLCARBAMOYLTRANSFERASE"/>
    <property type="match status" value="1"/>
</dbReference>
<organism evidence="8 9">
    <name type="scientific">Marinobacterium aestuarii</name>
    <dbReference type="NCBI Taxonomy" id="1821621"/>
    <lineage>
        <taxon>Bacteria</taxon>
        <taxon>Pseudomonadati</taxon>
        <taxon>Pseudomonadota</taxon>
        <taxon>Gammaproteobacteria</taxon>
        <taxon>Oceanospirillales</taxon>
        <taxon>Oceanospirillaceae</taxon>
        <taxon>Marinobacterium</taxon>
    </lineage>
</organism>
<evidence type="ECO:0000259" key="7">
    <source>
        <dbReference type="Pfam" id="PF00814"/>
    </source>
</evidence>
<dbReference type="Proteomes" id="UP000078070">
    <property type="component" value="Chromosome"/>
</dbReference>
<evidence type="ECO:0000256" key="2">
    <source>
        <dbReference type="ARBA" id="ARBA00010493"/>
    </source>
</evidence>
<reference evidence="8 9" key="2">
    <citation type="journal article" date="2018" name="Int. J. Syst. Evol. Microbiol.">
        <title>Marinobacterium aestuarii sp. nov., a benzene-degrading marine bacterium isolated from estuary sediment.</title>
        <authorList>
            <person name="Bae S.S."/>
            <person name="Jung J."/>
            <person name="Chung D."/>
            <person name="Baek K."/>
        </authorList>
    </citation>
    <scope>NUCLEOTIDE SEQUENCE [LARGE SCALE GENOMIC DNA]</scope>
    <source>
        <strain evidence="8 9">ST58-10</strain>
    </source>
</reference>
<keyword evidence="8" id="KW-0808">Transferase</keyword>
<dbReference type="STRING" id="1821621.A8C75_05570"/>
<dbReference type="InterPro" id="IPR043129">
    <property type="entry name" value="ATPase_NBD"/>
</dbReference>
<accession>A0A1A9EWG7</accession>
<dbReference type="CDD" id="cd24032">
    <property type="entry name" value="ASKHA_NBD_TsaB"/>
    <property type="match status" value="1"/>
</dbReference>
<dbReference type="Gene3D" id="3.30.420.40">
    <property type="match status" value="2"/>
</dbReference>
<keyword evidence="4" id="KW-0963">Cytoplasm</keyword>
<name>A0A1A9EWG7_9GAMM</name>
<dbReference type="SUPFAM" id="SSF53067">
    <property type="entry name" value="Actin-like ATPase domain"/>
    <property type="match status" value="2"/>
</dbReference>
<dbReference type="FunFam" id="3.30.420.40:FF:000097">
    <property type="entry name" value="tRNA threonylcarbamoyladenosine biosynthesis protein TsaB"/>
    <property type="match status" value="1"/>
</dbReference>
<keyword evidence="9" id="KW-1185">Reference proteome</keyword>
<protein>
    <recommendedName>
        <fullName evidence="3">tRNA threonylcarbamoyladenosine biosynthesis protein TsaB</fullName>
    </recommendedName>
    <alternativeName>
        <fullName evidence="6">t(6)A37 threonylcarbamoyladenosine biosynthesis protein TsaB</fullName>
    </alternativeName>
</protein>
<evidence type="ECO:0000256" key="3">
    <source>
        <dbReference type="ARBA" id="ARBA00019012"/>
    </source>
</evidence>
<evidence type="ECO:0000313" key="9">
    <source>
        <dbReference type="Proteomes" id="UP000078070"/>
    </source>
</evidence>
<gene>
    <name evidence="8" type="ORF">A8C75_05570</name>
</gene>
<dbReference type="InterPro" id="IPR000905">
    <property type="entry name" value="Gcp-like_dom"/>
</dbReference>
<dbReference type="EMBL" id="CP015839">
    <property type="protein sequence ID" value="ANG62008.1"/>
    <property type="molecule type" value="Genomic_DNA"/>
</dbReference>
<proteinExistence type="inferred from homology"/>
<comment type="subcellular location">
    <subcellularLocation>
        <location evidence="1">Cytoplasm</location>
    </subcellularLocation>
</comment>
<dbReference type="NCBIfam" id="TIGR03725">
    <property type="entry name" value="T6A_YeaZ"/>
    <property type="match status" value="1"/>
</dbReference>
<feature type="domain" description="Gcp-like" evidence="7">
    <location>
        <begin position="31"/>
        <end position="150"/>
    </location>
</feature>
<comment type="similarity">
    <text evidence="2">Belongs to the KAE1 / TsaD family. TsaB subfamily.</text>
</comment>
<reference evidence="9" key="1">
    <citation type="submission" date="2016-05" db="EMBL/GenBank/DDBJ databases">
        <authorList>
            <person name="Baek K."/>
            <person name="Yang S.-J."/>
        </authorList>
    </citation>
    <scope>NUCLEOTIDE SEQUENCE [LARGE SCALE GENOMIC DNA]</scope>
    <source>
        <strain evidence="9">ST58-10</strain>
    </source>
</reference>
<dbReference type="OrthoDB" id="9809995at2"/>
<dbReference type="AlphaFoldDB" id="A0A1A9EWG7"/>
<evidence type="ECO:0000313" key="8">
    <source>
        <dbReference type="EMBL" id="ANG62008.1"/>
    </source>
</evidence>